<dbReference type="InterPro" id="IPR050517">
    <property type="entry name" value="DDR_Repair_Kinase"/>
</dbReference>
<protein>
    <submittedName>
        <fullName evidence="4">Target of rapamycin-like protein</fullName>
    </submittedName>
</protein>
<gene>
    <name evidence="2" type="ORF">TCNE_LOCUS11642</name>
</gene>
<dbReference type="InterPro" id="IPR016024">
    <property type="entry name" value="ARM-type_fold"/>
</dbReference>
<accession>A0A183UT22</accession>
<dbReference type="GO" id="GO:0038202">
    <property type="term" value="P:TORC1 signaling"/>
    <property type="evidence" value="ECO:0007669"/>
    <property type="project" value="TreeGrafter"/>
</dbReference>
<dbReference type="SUPFAM" id="SSF48371">
    <property type="entry name" value="ARM repeat"/>
    <property type="match status" value="1"/>
</dbReference>
<name>A0A183UT22_TOXCA</name>
<reference evidence="4" key="1">
    <citation type="submission" date="2016-06" db="UniProtKB">
        <authorList>
            <consortium name="WormBaseParasite"/>
        </authorList>
    </citation>
    <scope>IDENTIFICATION</scope>
</reference>
<dbReference type="Gene3D" id="1.25.10.10">
    <property type="entry name" value="Leucine-rich Repeat Variant"/>
    <property type="match status" value="3"/>
</dbReference>
<dbReference type="GO" id="GO:0031931">
    <property type="term" value="C:TORC1 complex"/>
    <property type="evidence" value="ECO:0007669"/>
    <property type="project" value="TreeGrafter"/>
</dbReference>
<dbReference type="Pfam" id="PF11865">
    <property type="entry name" value="mTOR_dom"/>
    <property type="match status" value="1"/>
</dbReference>
<dbReference type="Proteomes" id="UP000050794">
    <property type="component" value="Unassembled WGS sequence"/>
</dbReference>
<proteinExistence type="predicted"/>
<dbReference type="GO" id="GO:0005634">
    <property type="term" value="C:nucleus"/>
    <property type="evidence" value="ECO:0007669"/>
    <property type="project" value="TreeGrafter"/>
</dbReference>
<dbReference type="InterPro" id="IPR011989">
    <property type="entry name" value="ARM-like"/>
</dbReference>
<dbReference type="EMBL" id="UYWY01020933">
    <property type="protein sequence ID" value="VDM42963.1"/>
    <property type="molecule type" value="Genomic_DNA"/>
</dbReference>
<dbReference type="GO" id="GO:0004674">
    <property type="term" value="F:protein serine/threonine kinase activity"/>
    <property type="evidence" value="ECO:0007669"/>
    <property type="project" value="TreeGrafter"/>
</dbReference>
<sequence length="834" mass="93781">MDGCKGETSASKKANEYLTKLRKKSSDESRIMVARQLYHFINGDLRDYSAQYVNEFISTFDARLDQSAIYELISSSDNDEKKSGILLIVCLVESAGDESKRVPRFAKYLLKALTNSDEAGMKLAARAIAYLIQTSKTFAVELVEKSLNQVCEWLEEPERHEARRLAAVLLARQLALYTSTSFFLRASHFFTNIFNVIRDPKVQVRVFAAKALRAALTVTSQREAKQKSEWYRHCYEEAIACATCESLNREDRQHAMLLILNELLRIGNAAAEKARIKSLGRQPIQNVRTVIGSNAIDWLTEEIYSATVDSRTARMLIAEKFAKIYEVCSRATACRPLYCQTVLLEILPRLSSFQKTQDPNSEYYKTTWVDPLPMFSYALSLTSKHPRALLTIGLLVLDRPTELRSKIGQLLSVIQLMLQAAVNKRKPVDESVFTCLTLVVRALDTAVETEMRALLPLIFSTGLSKGSVMEVTHEAMRCIPGLKTDVQDGMLNELCQLLMNRKLPSKLDPPSSPPVPSAPVQVSNVALTKLALAALGKFDFQRHALQMFIKYIAHGYVMCENAEVRLAGVECCAEMLSPFVRVFEVADRKQRVDVLNLIQSVLRQLVSVAVVDPSFEVRLCVLRCFKNADHSFLSHLAQADMLELIFMSLHDEKLEIQEEAVALLGKLGDLNPAFVLPRMRKVLLETLSQLTNSRVGRLEEYSARLIAQIAHLSPKFMRPYMNPVLTALIPKLRTDLSHVDVTIQVLNAISELAIAGGADLVRSIDTLFGPLLQFLQDSSSLSRREAALRALGRLCENTAYVVDPYRDYPELLDVLLKLLKTEMSVSMRRTTMRV</sequence>
<evidence type="ECO:0000313" key="3">
    <source>
        <dbReference type="Proteomes" id="UP000050794"/>
    </source>
</evidence>
<evidence type="ECO:0000313" key="4">
    <source>
        <dbReference type="WBParaSite" id="TCNE_0001164201-mRNA-1"/>
    </source>
</evidence>
<dbReference type="InterPro" id="IPR024585">
    <property type="entry name" value="mTOR_dom"/>
</dbReference>
<dbReference type="WBParaSite" id="TCNE_0001164201-mRNA-1">
    <property type="protein sequence ID" value="TCNE_0001164201-mRNA-1"/>
    <property type="gene ID" value="TCNE_0001164201"/>
</dbReference>
<dbReference type="PANTHER" id="PTHR11139">
    <property type="entry name" value="ATAXIA TELANGIECTASIA MUTATED ATM -RELATED"/>
    <property type="match status" value="1"/>
</dbReference>
<feature type="domain" description="Serine/threonine-protein kinase mTOR" evidence="1">
    <location>
        <begin position="801"/>
        <end position="834"/>
    </location>
</feature>
<organism evidence="3 4">
    <name type="scientific">Toxocara canis</name>
    <name type="common">Canine roundworm</name>
    <dbReference type="NCBI Taxonomy" id="6265"/>
    <lineage>
        <taxon>Eukaryota</taxon>
        <taxon>Metazoa</taxon>
        <taxon>Ecdysozoa</taxon>
        <taxon>Nematoda</taxon>
        <taxon>Chromadorea</taxon>
        <taxon>Rhabditida</taxon>
        <taxon>Spirurina</taxon>
        <taxon>Ascaridomorpha</taxon>
        <taxon>Ascaridoidea</taxon>
        <taxon>Toxocaridae</taxon>
        <taxon>Toxocara</taxon>
    </lineage>
</organism>
<dbReference type="PANTHER" id="PTHR11139:SF9">
    <property type="entry name" value="SERINE_THREONINE-PROTEIN KINASE MTOR"/>
    <property type="match status" value="1"/>
</dbReference>
<keyword evidence="3" id="KW-1185">Reference proteome</keyword>
<dbReference type="AlphaFoldDB" id="A0A183UT22"/>
<dbReference type="GO" id="GO:0031932">
    <property type="term" value="C:TORC2 complex"/>
    <property type="evidence" value="ECO:0007669"/>
    <property type="project" value="TreeGrafter"/>
</dbReference>
<evidence type="ECO:0000259" key="1">
    <source>
        <dbReference type="Pfam" id="PF11865"/>
    </source>
</evidence>
<evidence type="ECO:0000313" key="2">
    <source>
        <dbReference type="EMBL" id="VDM42963.1"/>
    </source>
</evidence>
<reference evidence="2 3" key="2">
    <citation type="submission" date="2018-11" db="EMBL/GenBank/DDBJ databases">
        <authorList>
            <consortium name="Pathogen Informatics"/>
        </authorList>
    </citation>
    <scope>NUCLEOTIDE SEQUENCE [LARGE SCALE GENOMIC DNA]</scope>
</reference>
<dbReference type="GO" id="GO:0016242">
    <property type="term" value="P:negative regulation of macroautophagy"/>
    <property type="evidence" value="ECO:0007669"/>
    <property type="project" value="TreeGrafter"/>
</dbReference>
<dbReference type="GO" id="GO:0005737">
    <property type="term" value="C:cytoplasm"/>
    <property type="evidence" value="ECO:0007669"/>
    <property type="project" value="TreeGrafter"/>
</dbReference>